<proteinExistence type="predicted"/>
<name>A0A0N1NW47_9EURO</name>
<dbReference type="Proteomes" id="UP000038010">
    <property type="component" value="Unassembled WGS sequence"/>
</dbReference>
<gene>
    <name evidence="2" type="ORF">AB675_10430</name>
</gene>
<evidence type="ECO:0000313" key="2">
    <source>
        <dbReference type="EMBL" id="KPI35896.1"/>
    </source>
</evidence>
<keyword evidence="1" id="KW-0472">Membrane</keyword>
<dbReference type="EMBL" id="LFJN01000035">
    <property type="protein sequence ID" value="KPI35896.1"/>
    <property type="molecule type" value="Genomic_DNA"/>
</dbReference>
<dbReference type="RefSeq" id="XP_017995859.1">
    <property type="nucleotide sequence ID" value="XM_018139202.1"/>
</dbReference>
<dbReference type="VEuPathDB" id="FungiDB:AB675_10430"/>
<keyword evidence="1" id="KW-1133">Transmembrane helix</keyword>
<dbReference type="GeneID" id="28731082"/>
<comment type="caution">
    <text evidence="2">The sequence shown here is derived from an EMBL/GenBank/DDBJ whole genome shotgun (WGS) entry which is preliminary data.</text>
</comment>
<keyword evidence="3" id="KW-1185">Reference proteome</keyword>
<reference evidence="2 3" key="1">
    <citation type="submission" date="2015-06" db="EMBL/GenBank/DDBJ databases">
        <title>Draft genome of the ant-associated black yeast Phialophora attae CBS 131958.</title>
        <authorList>
            <person name="Moreno L.F."/>
            <person name="Stielow B.J."/>
            <person name="de Hoog S."/>
            <person name="Vicente V.A."/>
            <person name="Weiss V.A."/>
            <person name="de Vries M."/>
            <person name="Cruz L.M."/>
            <person name="Souza E.M."/>
        </authorList>
    </citation>
    <scope>NUCLEOTIDE SEQUENCE [LARGE SCALE GENOMIC DNA]</scope>
    <source>
        <strain evidence="2 3">CBS 131958</strain>
    </source>
</reference>
<feature type="transmembrane region" description="Helical" evidence="1">
    <location>
        <begin position="80"/>
        <end position="100"/>
    </location>
</feature>
<accession>A0A0N1NW47</accession>
<protein>
    <submittedName>
        <fullName evidence="2">Uncharacterized protein</fullName>
    </submittedName>
</protein>
<sequence>MACVADCNYIPGLRANTTHGSFIGFEIATLGAFFFLIFNHDCVFTMECLVILYFLFGGIAAVLGPDLVAGLIGRRIAKKLGAQDFVVILLVCIVSAVALWF</sequence>
<feature type="transmembrane region" description="Helical" evidence="1">
    <location>
        <begin position="50"/>
        <end position="73"/>
    </location>
</feature>
<evidence type="ECO:0000256" key="1">
    <source>
        <dbReference type="SAM" id="Phobius"/>
    </source>
</evidence>
<keyword evidence="1" id="KW-0812">Transmembrane</keyword>
<dbReference type="AlphaFoldDB" id="A0A0N1NW47"/>
<evidence type="ECO:0000313" key="3">
    <source>
        <dbReference type="Proteomes" id="UP000038010"/>
    </source>
</evidence>
<organism evidence="2 3">
    <name type="scientific">Cyphellophora attinorum</name>
    <dbReference type="NCBI Taxonomy" id="1664694"/>
    <lineage>
        <taxon>Eukaryota</taxon>
        <taxon>Fungi</taxon>
        <taxon>Dikarya</taxon>
        <taxon>Ascomycota</taxon>
        <taxon>Pezizomycotina</taxon>
        <taxon>Eurotiomycetes</taxon>
        <taxon>Chaetothyriomycetidae</taxon>
        <taxon>Chaetothyriales</taxon>
        <taxon>Cyphellophoraceae</taxon>
        <taxon>Cyphellophora</taxon>
    </lineage>
</organism>
<feature type="transmembrane region" description="Helical" evidence="1">
    <location>
        <begin position="20"/>
        <end position="38"/>
    </location>
</feature>